<comment type="cofactor">
    <cofactor evidence="1">
        <name>FMN</name>
        <dbReference type="ChEBI" id="CHEBI:58210"/>
    </cofactor>
</comment>
<dbReference type="Proteomes" id="UP000199520">
    <property type="component" value="Unassembled WGS sequence"/>
</dbReference>
<feature type="domain" description="NADH:flavin oxidoreductase/NADH oxidase N-terminal" evidence="6">
    <location>
        <begin position="107"/>
        <end position="296"/>
    </location>
</feature>
<dbReference type="InterPro" id="IPR013785">
    <property type="entry name" value="Aldolase_TIM"/>
</dbReference>
<reference evidence="8" key="1">
    <citation type="submission" date="2016-10" db="EMBL/GenBank/DDBJ databases">
        <authorList>
            <person name="Varghese N."/>
            <person name="Submissions S."/>
        </authorList>
    </citation>
    <scope>NUCLEOTIDE SEQUENCE [LARGE SCALE GENOMIC DNA]</scope>
    <source>
        <strain evidence="8">DSM 13327</strain>
    </source>
</reference>
<evidence type="ECO:0000259" key="6">
    <source>
        <dbReference type="Pfam" id="PF00724"/>
    </source>
</evidence>
<proteinExistence type="predicted"/>
<accession>A0A1I4MIZ5</accession>
<gene>
    <name evidence="7" type="ORF">SAMN04490355_103431</name>
</gene>
<dbReference type="AlphaFoldDB" id="A0A1I4MIZ5"/>
<dbReference type="PANTHER" id="PTHR43303">
    <property type="entry name" value="NADPH DEHYDROGENASE C23G7.10C-RELATED"/>
    <property type="match status" value="1"/>
</dbReference>
<dbReference type="Gene3D" id="3.20.20.70">
    <property type="entry name" value="Aldolase class I"/>
    <property type="match status" value="2"/>
</dbReference>
<keyword evidence="8" id="KW-1185">Reference proteome</keyword>
<feature type="domain" description="NADH:flavin oxidoreductase/NADH oxidase N-terminal" evidence="6">
    <location>
        <begin position="10"/>
        <end position="101"/>
    </location>
</feature>
<dbReference type="InterPro" id="IPR001155">
    <property type="entry name" value="OxRdtase_FMN_N"/>
</dbReference>
<evidence type="ECO:0000256" key="5">
    <source>
        <dbReference type="ARBA" id="ARBA00023002"/>
    </source>
</evidence>
<dbReference type="GO" id="GO:0010181">
    <property type="term" value="F:FMN binding"/>
    <property type="evidence" value="ECO:0007669"/>
    <property type="project" value="InterPro"/>
</dbReference>
<evidence type="ECO:0000256" key="4">
    <source>
        <dbReference type="ARBA" id="ARBA00022857"/>
    </source>
</evidence>
<evidence type="ECO:0000256" key="2">
    <source>
        <dbReference type="ARBA" id="ARBA00022630"/>
    </source>
</evidence>
<evidence type="ECO:0000313" key="7">
    <source>
        <dbReference type="EMBL" id="SFM03023.1"/>
    </source>
</evidence>
<keyword evidence="2" id="KW-0285">Flavoprotein</keyword>
<dbReference type="STRING" id="1123291.SAMN04490355_103431"/>
<dbReference type="GO" id="GO:0003959">
    <property type="term" value="F:NADPH dehydrogenase activity"/>
    <property type="evidence" value="ECO:0007669"/>
    <property type="project" value="InterPro"/>
</dbReference>
<dbReference type="CDD" id="cd02803">
    <property type="entry name" value="OYE_like_FMN_family"/>
    <property type="match status" value="1"/>
</dbReference>
<evidence type="ECO:0000256" key="1">
    <source>
        <dbReference type="ARBA" id="ARBA00001917"/>
    </source>
</evidence>
<evidence type="ECO:0000313" key="8">
    <source>
        <dbReference type="Proteomes" id="UP000199520"/>
    </source>
</evidence>
<dbReference type="SUPFAM" id="SSF51395">
    <property type="entry name" value="FMN-linked oxidoreductases"/>
    <property type="match status" value="1"/>
</dbReference>
<keyword evidence="4" id="KW-0521">NADP</keyword>
<dbReference type="RefSeq" id="WP_175490592.1">
    <property type="nucleotide sequence ID" value="NZ_FOTS01000034.1"/>
</dbReference>
<name>A0A1I4MIZ5_9FIRM</name>
<organism evidence="7 8">
    <name type="scientific">Pelosinus propionicus DSM 13327</name>
    <dbReference type="NCBI Taxonomy" id="1123291"/>
    <lineage>
        <taxon>Bacteria</taxon>
        <taxon>Bacillati</taxon>
        <taxon>Bacillota</taxon>
        <taxon>Negativicutes</taxon>
        <taxon>Selenomonadales</taxon>
        <taxon>Sporomusaceae</taxon>
        <taxon>Pelosinus</taxon>
    </lineage>
</organism>
<dbReference type="EMBL" id="FOTS01000034">
    <property type="protein sequence ID" value="SFM03023.1"/>
    <property type="molecule type" value="Genomic_DNA"/>
</dbReference>
<dbReference type="PANTHER" id="PTHR43303:SF4">
    <property type="entry name" value="NADPH DEHYDROGENASE C23G7.10C-RELATED"/>
    <property type="match status" value="1"/>
</dbReference>
<dbReference type="InterPro" id="IPR044152">
    <property type="entry name" value="YqjM-like"/>
</dbReference>
<protein>
    <submittedName>
        <fullName evidence="7">2,4-dienoyl-CoA reductase</fullName>
    </submittedName>
</protein>
<evidence type="ECO:0000256" key="3">
    <source>
        <dbReference type="ARBA" id="ARBA00022643"/>
    </source>
</evidence>
<dbReference type="GO" id="GO:0050661">
    <property type="term" value="F:NADP binding"/>
    <property type="evidence" value="ECO:0007669"/>
    <property type="project" value="InterPro"/>
</dbReference>
<keyword evidence="3" id="KW-0288">FMN</keyword>
<dbReference type="Pfam" id="PF00724">
    <property type="entry name" value="Oxidored_FMN"/>
    <property type="match status" value="2"/>
</dbReference>
<sequence>MSHLSDEIVIRGRKIKNRIVMPPMMCFSFKGDNGGMYGEQYVEHYAKRAKGGTGLIIVQATPVAGAAKQSGVWSDEQMNPLKKIAKRCHDYGSIVMMQLSCGDVDINELSVEQIRQMQSDCIAAAARAVQAGFDGLEYHFAHGYTLCRFLDPTFNKRNDNYGGSLENRVRFLTEIISQIRDAVGEDSIVSVRMGGNIPDLAGAIDIAKVFEELGIDLLHVSFGMKEPENDIPADFKCSTIVFNGSEIKRHVTIPVIAVSEIFTAEQASFLLENDYVDFAAVGRGIYADENWANKVLAKEPIQQCHNCGGSSRKCLWFTDHTKCPAKKIS</sequence>
<keyword evidence="5" id="KW-0560">Oxidoreductase</keyword>